<dbReference type="Proteomes" id="UP000622653">
    <property type="component" value="Unassembled WGS sequence"/>
</dbReference>
<accession>A0A8J7KF37</accession>
<dbReference type="GO" id="GO:0005886">
    <property type="term" value="C:plasma membrane"/>
    <property type="evidence" value="ECO:0007669"/>
    <property type="project" value="UniProtKB-SubCell"/>
</dbReference>
<keyword evidence="6 8" id="KW-1133">Transmembrane helix</keyword>
<evidence type="ECO:0000256" key="2">
    <source>
        <dbReference type="ARBA" id="ARBA00006228"/>
    </source>
</evidence>
<dbReference type="RefSeq" id="WP_194563306.1">
    <property type="nucleotide sequence ID" value="NZ_JADKPV010000006.1"/>
</dbReference>
<name>A0A8J7KF37_9BACL</name>
<dbReference type="PANTHER" id="PTHR34584">
    <property type="entry name" value="NA(+)/H(+) ANTIPORTER SUBUNIT E1"/>
    <property type="match status" value="1"/>
</dbReference>
<dbReference type="GO" id="GO:0015297">
    <property type="term" value="F:antiporter activity"/>
    <property type="evidence" value="ECO:0007669"/>
    <property type="project" value="UniProtKB-KW"/>
</dbReference>
<comment type="caution">
    <text evidence="9">The sequence shown here is derived from an EMBL/GenBank/DDBJ whole genome shotgun (WGS) entry which is preliminary data.</text>
</comment>
<keyword evidence="10" id="KW-1185">Reference proteome</keyword>
<sequence>MAFQILLNVFIAVIWMLINSSVSATSFIVGYIIGLLLIVLFRRFFKQRLYIGRLWSATKLFLIFLKELTLSNISVLMVVLKPDLENIQPMIFALPTELEHDWEITLLSSLITLTPGTVVLYVSDDQSTLYIHAIDVDDVDEAIHSIKNTFEKAILEVSRS</sequence>
<dbReference type="AlphaFoldDB" id="A0A8J7KF37"/>
<organism evidence="9 10">
    <name type="scientific">Savagea serpentis</name>
    <dbReference type="NCBI Taxonomy" id="2785297"/>
    <lineage>
        <taxon>Bacteria</taxon>
        <taxon>Bacillati</taxon>
        <taxon>Bacillota</taxon>
        <taxon>Bacilli</taxon>
        <taxon>Bacillales</taxon>
        <taxon>Caryophanaceae</taxon>
        <taxon>Savagea</taxon>
    </lineage>
</organism>
<keyword evidence="4" id="KW-1003">Cell membrane</keyword>
<evidence type="ECO:0000256" key="8">
    <source>
        <dbReference type="SAM" id="Phobius"/>
    </source>
</evidence>
<evidence type="ECO:0000256" key="6">
    <source>
        <dbReference type="ARBA" id="ARBA00022989"/>
    </source>
</evidence>
<evidence type="ECO:0000313" key="9">
    <source>
        <dbReference type="EMBL" id="MBF4501821.1"/>
    </source>
</evidence>
<dbReference type="PIRSF" id="PIRSF019239">
    <property type="entry name" value="MrpE"/>
    <property type="match status" value="1"/>
</dbReference>
<evidence type="ECO:0000256" key="5">
    <source>
        <dbReference type="ARBA" id="ARBA00022692"/>
    </source>
</evidence>
<evidence type="ECO:0000256" key="7">
    <source>
        <dbReference type="ARBA" id="ARBA00023136"/>
    </source>
</evidence>
<feature type="transmembrane region" description="Helical" evidence="8">
    <location>
        <begin position="6"/>
        <end position="39"/>
    </location>
</feature>
<keyword evidence="5 8" id="KW-0812">Transmembrane</keyword>
<evidence type="ECO:0000256" key="3">
    <source>
        <dbReference type="ARBA" id="ARBA00022449"/>
    </source>
</evidence>
<dbReference type="GO" id="GO:0008324">
    <property type="term" value="F:monoatomic cation transmembrane transporter activity"/>
    <property type="evidence" value="ECO:0007669"/>
    <property type="project" value="InterPro"/>
</dbReference>
<dbReference type="Pfam" id="PF01899">
    <property type="entry name" value="MNHE"/>
    <property type="match status" value="1"/>
</dbReference>
<dbReference type="NCBIfam" id="NF009292">
    <property type="entry name" value="PRK12651.1-3"/>
    <property type="match status" value="1"/>
</dbReference>
<evidence type="ECO:0000256" key="1">
    <source>
        <dbReference type="ARBA" id="ARBA00004651"/>
    </source>
</evidence>
<dbReference type="EMBL" id="JADKPV010000006">
    <property type="protein sequence ID" value="MBF4501821.1"/>
    <property type="molecule type" value="Genomic_DNA"/>
</dbReference>
<comment type="similarity">
    <text evidence="2">Belongs to the CPA3 antiporters (TC 2.A.63) subunit E family.</text>
</comment>
<proteinExistence type="inferred from homology"/>
<reference evidence="9" key="1">
    <citation type="submission" date="2020-11" db="EMBL/GenBank/DDBJ databases">
        <title>Multidrug resistant novel bacterium Savagea serpentis sp. nov., isolated from the scats of a vine snake (Ahaetulla nasuta).</title>
        <authorList>
            <person name="Venkata Ramana V."/>
            <person name="Vikas Patil S."/>
            <person name="Yogita Lugani V."/>
        </authorList>
    </citation>
    <scope>NUCLEOTIDE SEQUENCE</scope>
    <source>
        <strain evidence="9">SN6</strain>
    </source>
</reference>
<protein>
    <submittedName>
        <fullName evidence="9">Na+/H+ antiporter subunit E</fullName>
    </submittedName>
</protein>
<dbReference type="InterPro" id="IPR002758">
    <property type="entry name" value="Cation_antiport_E"/>
</dbReference>
<keyword evidence="3" id="KW-0813">Transport</keyword>
<keyword evidence="3" id="KW-0050">Antiport</keyword>
<evidence type="ECO:0000256" key="4">
    <source>
        <dbReference type="ARBA" id="ARBA00022475"/>
    </source>
</evidence>
<dbReference type="PANTHER" id="PTHR34584:SF1">
    <property type="entry name" value="NA(+)_H(+) ANTIPORTER SUBUNIT E1"/>
    <property type="match status" value="1"/>
</dbReference>
<keyword evidence="7 8" id="KW-0472">Membrane</keyword>
<comment type="subcellular location">
    <subcellularLocation>
        <location evidence="1">Cell membrane</location>
        <topology evidence="1">Multi-pass membrane protein</topology>
    </subcellularLocation>
</comment>
<gene>
    <name evidence="9" type="ORF">IRY55_10650</name>
</gene>
<evidence type="ECO:0000313" key="10">
    <source>
        <dbReference type="Proteomes" id="UP000622653"/>
    </source>
</evidence>